<dbReference type="Gene3D" id="1.50.10.20">
    <property type="match status" value="1"/>
</dbReference>
<dbReference type="GO" id="GO:0005975">
    <property type="term" value="P:carbohydrate metabolic process"/>
    <property type="evidence" value="ECO:0007669"/>
    <property type="project" value="InterPro"/>
</dbReference>
<reference evidence="1" key="1">
    <citation type="submission" date="2009-11" db="EMBL/GenBank/DDBJ databases">
        <title>Useful genes from Flammulina velutipes.</title>
        <authorList>
            <person name="Yoon H."/>
            <person name="Kim J.-G."/>
            <person name="Lee B.-M."/>
            <person name="Kong W.-S."/>
            <person name="Lee C.-S."/>
            <person name="Choi J.-W."/>
        </authorList>
    </citation>
    <scope>NUCLEOTIDE SEQUENCE</scope>
    <source>
        <strain evidence="1">KACC 42777</strain>
    </source>
</reference>
<sequence length="424" mass="47668">MFIGYRLPGSCFMLLKDFVCFVNHRKRTALDLCVIACSLVCMCRKNNVFILFQIGLAFLMPWKLEANVLINTPWEGSSFGIAVAIAALAAQAQDLGVPQSWKDKDNHHSLDERKSISQKGIDRMLRELDRNTGEFRGIDFWQSGNVYTAMVHQDVYAGNHKNKDTVVEMLKKVFKNHKNYDKYQTKNSLVMLSTLGKLYRHMNRHPHKITIKGKCADKSMEGAVFWRPGEPDNSVNSITTGDAAIRSAKWIQRLNMKDNIVLDSFDASNCHRANPGWIFTYNSGKYMEGLSVLKDVTGDGAWGKLLVEIAAATMKGKHWQGDNGIIKEGSSPDKNDSGVGFKAVFIRGLTEVHERTKKSNRDLQILIHSYVCVQYNAILALAKNHNNEYPSSWAADPKTYKHKYTSWGQLAALDTLVGAIPTTT</sequence>
<accession>G8A509</accession>
<evidence type="ECO:0000313" key="1">
    <source>
        <dbReference type="EMBL" id="ADX07283.1"/>
    </source>
</evidence>
<dbReference type="PANTHER" id="PTHR47791:SF1">
    <property type="entry name" value="ENDO MANNANASE, GH76 FAMILY (EUROFUNG)"/>
    <property type="match status" value="1"/>
</dbReference>
<protein>
    <submittedName>
        <fullName evidence="1">Putative endo-1,6-alpha-mannosidase</fullName>
    </submittedName>
</protein>
<dbReference type="EMBL" id="GU169848">
    <property type="protein sequence ID" value="ADX07283.1"/>
    <property type="molecule type" value="mRNA"/>
</dbReference>
<dbReference type="PANTHER" id="PTHR47791">
    <property type="entry name" value="MEIOTICALLY UP-REGULATED GENE 191 PROTEIN"/>
    <property type="match status" value="1"/>
</dbReference>
<proteinExistence type="evidence at transcript level"/>
<dbReference type="InterPro" id="IPR008928">
    <property type="entry name" value="6-hairpin_glycosidase_sf"/>
</dbReference>
<dbReference type="Pfam" id="PF03663">
    <property type="entry name" value="Glyco_hydro_76"/>
    <property type="match status" value="1"/>
</dbReference>
<name>G8A509_FLAVE</name>
<dbReference type="InterPro" id="IPR053169">
    <property type="entry name" value="MUG_Protein"/>
</dbReference>
<dbReference type="InterPro" id="IPR005198">
    <property type="entry name" value="Glyco_hydro_76"/>
</dbReference>
<dbReference type="AlphaFoldDB" id="G8A509"/>
<organism evidence="1">
    <name type="scientific">Flammulina velutipes</name>
    <name type="common">Agaricus velutipes</name>
    <dbReference type="NCBI Taxonomy" id="38945"/>
    <lineage>
        <taxon>Eukaryota</taxon>
        <taxon>Fungi</taxon>
        <taxon>Dikarya</taxon>
        <taxon>Basidiomycota</taxon>
        <taxon>Agaricomycotina</taxon>
        <taxon>Agaricomycetes</taxon>
        <taxon>Agaricomycetidae</taxon>
        <taxon>Agaricales</taxon>
        <taxon>Marasmiineae</taxon>
        <taxon>Physalacriaceae</taxon>
        <taxon>Flammulina</taxon>
    </lineage>
</organism>
<dbReference type="SUPFAM" id="SSF48208">
    <property type="entry name" value="Six-hairpin glycosidases"/>
    <property type="match status" value="1"/>
</dbReference>